<evidence type="ECO:0000256" key="3">
    <source>
        <dbReference type="ARBA" id="ARBA00022737"/>
    </source>
</evidence>
<keyword evidence="4" id="KW-0012">Acyltransferase</keyword>
<organism evidence="6 7">
    <name type="scientific">Aureimonas ureilytica</name>
    <dbReference type="NCBI Taxonomy" id="401562"/>
    <lineage>
        <taxon>Bacteria</taxon>
        <taxon>Pseudomonadati</taxon>
        <taxon>Pseudomonadota</taxon>
        <taxon>Alphaproteobacteria</taxon>
        <taxon>Hyphomicrobiales</taxon>
        <taxon>Aurantimonadaceae</taxon>
        <taxon>Aureimonas</taxon>
    </lineage>
</organism>
<dbReference type="GO" id="GO:0016746">
    <property type="term" value="F:acyltransferase activity"/>
    <property type="evidence" value="ECO:0007669"/>
    <property type="project" value="UniProtKB-KW"/>
</dbReference>
<dbReference type="PANTHER" id="PTHR43300:SF11">
    <property type="entry name" value="ACETYLTRANSFERASE RV3034C-RELATED"/>
    <property type="match status" value="1"/>
</dbReference>
<dbReference type="PROSITE" id="PS00101">
    <property type="entry name" value="HEXAPEP_TRANSFERASES"/>
    <property type="match status" value="1"/>
</dbReference>
<keyword evidence="2 6" id="KW-0808">Transferase</keyword>
<feature type="region of interest" description="Disordered" evidence="5">
    <location>
        <begin position="1"/>
        <end position="20"/>
    </location>
</feature>
<dbReference type="CDD" id="cd03349">
    <property type="entry name" value="LbH_XAT"/>
    <property type="match status" value="1"/>
</dbReference>
<dbReference type="RefSeq" id="WP_058635578.1">
    <property type="nucleotide sequence ID" value="NZ_LDPZ01000030.1"/>
</dbReference>
<dbReference type="InterPro" id="IPR017694">
    <property type="entry name" value="Phosphonate_tfrase_rpt"/>
</dbReference>
<sequence length="222" mass="25162">MTDPVPPDLRFRDDEPKQHPSAELKGVKLGRFCEIGQRVKLRDVSVGDYTYFERGGEATQADIGKFGSIAAHVRINALEHPVERVTTHKITYRPNEYFRFLGVDHDFRERRETRRVMIGHDVWIGHGAVILPGVTVGTGAVIGAGAVVTRDVEPYAIVAGVPARPLRMRFSPEIAARLLKLAWWDWPRDWLFEAIPDMQGLAVEEFLLRWEERTVSPDAARP</sequence>
<accession>A0A175R683</accession>
<dbReference type="SUPFAM" id="SSF51161">
    <property type="entry name" value="Trimeric LpxA-like enzymes"/>
    <property type="match status" value="1"/>
</dbReference>
<dbReference type="NCBIfam" id="TIGR03308">
    <property type="entry name" value="phn_thr-fam"/>
    <property type="match status" value="1"/>
</dbReference>
<evidence type="ECO:0000313" key="7">
    <source>
        <dbReference type="Proteomes" id="UP000078272"/>
    </source>
</evidence>
<gene>
    <name evidence="6" type="ORF">NS226_14595</name>
</gene>
<evidence type="ECO:0000256" key="2">
    <source>
        <dbReference type="ARBA" id="ARBA00022679"/>
    </source>
</evidence>
<dbReference type="Gene3D" id="2.160.10.10">
    <property type="entry name" value="Hexapeptide repeat proteins"/>
    <property type="match status" value="1"/>
</dbReference>
<reference evidence="6 7" key="1">
    <citation type="journal article" date="2016" name="Front. Microbiol.">
        <title>Genomic Resource of Rice Seed Associated Bacteria.</title>
        <authorList>
            <person name="Midha S."/>
            <person name="Bansal K."/>
            <person name="Sharma S."/>
            <person name="Kumar N."/>
            <person name="Patil P.P."/>
            <person name="Chaudhry V."/>
            <person name="Patil P.B."/>
        </authorList>
    </citation>
    <scope>NUCLEOTIDE SEQUENCE [LARGE SCALE GENOMIC DNA]</scope>
    <source>
        <strain evidence="6 7">NS226</strain>
    </source>
</reference>
<comment type="caution">
    <text evidence="6">The sequence shown here is derived from an EMBL/GenBank/DDBJ whole genome shotgun (WGS) entry which is preliminary data.</text>
</comment>
<dbReference type="InterPro" id="IPR011004">
    <property type="entry name" value="Trimer_LpxA-like_sf"/>
</dbReference>
<dbReference type="Proteomes" id="UP000078272">
    <property type="component" value="Unassembled WGS sequence"/>
</dbReference>
<evidence type="ECO:0000256" key="4">
    <source>
        <dbReference type="ARBA" id="ARBA00023315"/>
    </source>
</evidence>
<keyword evidence="3" id="KW-0677">Repeat</keyword>
<evidence type="ECO:0000256" key="5">
    <source>
        <dbReference type="SAM" id="MobiDB-lite"/>
    </source>
</evidence>
<name>A0A175R683_9HYPH</name>
<dbReference type="Pfam" id="PF00132">
    <property type="entry name" value="Hexapep"/>
    <property type="match status" value="1"/>
</dbReference>
<protein>
    <submittedName>
        <fullName evidence="6">Antibiotic acetyltransferase</fullName>
    </submittedName>
</protein>
<dbReference type="InterPro" id="IPR018357">
    <property type="entry name" value="Hexapep_transf_CS"/>
</dbReference>
<dbReference type="AlphaFoldDB" id="A0A175R683"/>
<dbReference type="OrthoDB" id="9815592at2"/>
<dbReference type="EMBL" id="LDPZ01000030">
    <property type="protein sequence ID" value="KTQ94076.1"/>
    <property type="molecule type" value="Genomic_DNA"/>
</dbReference>
<dbReference type="InterPro" id="IPR001451">
    <property type="entry name" value="Hexapep"/>
</dbReference>
<dbReference type="STRING" id="401562.NS365_13830"/>
<evidence type="ECO:0000313" key="6">
    <source>
        <dbReference type="EMBL" id="KTQ94076.1"/>
    </source>
</evidence>
<feature type="compositionally biased region" description="Basic and acidic residues" evidence="5">
    <location>
        <begin position="9"/>
        <end position="20"/>
    </location>
</feature>
<dbReference type="PANTHER" id="PTHR43300">
    <property type="entry name" value="ACETYLTRANSFERASE"/>
    <property type="match status" value="1"/>
</dbReference>
<dbReference type="PATRIC" id="fig|401562.3.peg.2619"/>
<comment type="similarity">
    <text evidence="1">Belongs to the transferase hexapeptide repeat family.</text>
</comment>
<proteinExistence type="inferred from homology"/>
<evidence type="ECO:0000256" key="1">
    <source>
        <dbReference type="ARBA" id="ARBA00007274"/>
    </source>
</evidence>
<dbReference type="InterPro" id="IPR050179">
    <property type="entry name" value="Trans_hexapeptide_repeat"/>
</dbReference>